<dbReference type="GeneID" id="54580533"/>
<name>A0A6A6HXE5_9PLEO</name>
<evidence type="ECO:0000256" key="1">
    <source>
        <dbReference type="SAM" id="MobiDB-lite"/>
    </source>
</evidence>
<dbReference type="EMBL" id="ML987206">
    <property type="protein sequence ID" value="KAF2242884.1"/>
    <property type="molecule type" value="Genomic_DNA"/>
</dbReference>
<protein>
    <submittedName>
        <fullName evidence="2">Uncharacterized protein</fullName>
    </submittedName>
</protein>
<sequence>MPDIAGTTVDIPPPHPHVGHRSRFPLKRKRGECESFLEKGYRQTDDCRTGFRHYNWDKFDIPDHLDEGGEDNIGNPEFKDCICVFALMTGKSKTCTGETADKKVKYHYAVAEIPFSSLRNGQLRVCPRAWKCKNTTGDLYACHEIFREWPSRDYIDFVLRETKKYPPNEKCLVCWTKDNPGSGLEVPKSSNLIPSGKIWDTVPYFRSMVERAMKPRAPTTPDGPWEEPDRDQNGIFFWSDRRPDEQPDWFKNQLKRDPEFLVIEDVRHIRRRLEILQRVPGDPDLVGTWYRGN</sequence>
<evidence type="ECO:0000313" key="3">
    <source>
        <dbReference type="Proteomes" id="UP000800094"/>
    </source>
</evidence>
<dbReference type="AlphaFoldDB" id="A0A6A6HXE5"/>
<gene>
    <name evidence="2" type="ORF">BU26DRAFT_510115</name>
</gene>
<accession>A0A6A6HXE5</accession>
<evidence type="ECO:0000313" key="2">
    <source>
        <dbReference type="EMBL" id="KAF2242884.1"/>
    </source>
</evidence>
<dbReference type="Proteomes" id="UP000800094">
    <property type="component" value="Unassembled WGS sequence"/>
</dbReference>
<feature type="region of interest" description="Disordered" evidence="1">
    <location>
        <begin position="1"/>
        <end position="22"/>
    </location>
</feature>
<organism evidence="2 3">
    <name type="scientific">Trematosphaeria pertusa</name>
    <dbReference type="NCBI Taxonomy" id="390896"/>
    <lineage>
        <taxon>Eukaryota</taxon>
        <taxon>Fungi</taxon>
        <taxon>Dikarya</taxon>
        <taxon>Ascomycota</taxon>
        <taxon>Pezizomycotina</taxon>
        <taxon>Dothideomycetes</taxon>
        <taxon>Pleosporomycetidae</taxon>
        <taxon>Pleosporales</taxon>
        <taxon>Massarineae</taxon>
        <taxon>Trematosphaeriaceae</taxon>
        <taxon>Trematosphaeria</taxon>
    </lineage>
</organism>
<proteinExistence type="predicted"/>
<reference evidence="2" key="1">
    <citation type="journal article" date="2020" name="Stud. Mycol.">
        <title>101 Dothideomycetes genomes: a test case for predicting lifestyles and emergence of pathogens.</title>
        <authorList>
            <person name="Haridas S."/>
            <person name="Albert R."/>
            <person name="Binder M."/>
            <person name="Bloem J."/>
            <person name="Labutti K."/>
            <person name="Salamov A."/>
            <person name="Andreopoulos B."/>
            <person name="Baker S."/>
            <person name="Barry K."/>
            <person name="Bills G."/>
            <person name="Bluhm B."/>
            <person name="Cannon C."/>
            <person name="Castanera R."/>
            <person name="Culley D."/>
            <person name="Daum C."/>
            <person name="Ezra D."/>
            <person name="Gonzalez J."/>
            <person name="Henrissat B."/>
            <person name="Kuo A."/>
            <person name="Liang C."/>
            <person name="Lipzen A."/>
            <person name="Lutzoni F."/>
            <person name="Magnuson J."/>
            <person name="Mondo S."/>
            <person name="Nolan M."/>
            <person name="Ohm R."/>
            <person name="Pangilinan J."/>
            <person name="Park H.-J."/>
            <person name="Ramirez L."/>
            <person name="Alfaro M."/>
            <person name="Sun H."/>
            <person name="Tritt A."/>
            <person name="Yoshinaga Y."/>
            <person name="Zwiers L.-H."/>
            <person name="Turgeon B."/>
            <person name="Goodwin S."/>
            <person name="Spatafora J."/>
            <person name="Crous P."/>
            <person name="Grigoriev I."/>
        </authorList>
    </citation>
    <scope>NUCLEOTIDE SEQUENCE</scope>
    <source>
        <strain evidence="2">CBS 122368</strain>
    </source>
</reference>
<keyword evidence="3" id="KW-1185">Reference proteome</keyword>
<dbReference type="RefSeq" id="XP_033677888.1">
    <property type="nucleotide sequence ID" value="XM_033827203.1"/>
</dbReference>